<dbReference type="AlphaFoldDB" id="X1D022"/>
<protein>
    <submittedName>
        <fullName evidence="1">Uncharacterized protein</fullName>
    </submittedName>
</protein>
<feature type="non-terminal residue" evidence="1">
    <location>
        <position position="1"/>
    </location>
</feature>
<evidence type="ECO:0000313" key="1">
    <source>
        <dbReference type="EMBL" id="GAH14161.1"/>
    </source>
</evidence>
<dbReference type="EMBL" id="BART01034069">
    <property type="protein sequence ID" value="GAH14161.1"/>
    <property type="molecule type" value="Genomic_DNA"/>
</dbReference>
<dbReference type="InterPro" id="IPR029475">
    <property type="entry name" value="DUF6807"/>
</dbReference>
<reference evidence="1" key="1">
    <citation type="journal article" date="2014" name="Front. Microbiol.">
        <title>High frequency of phylogenetically diverse reductive dehalogenase-homologous genes in deep subseafloor sedimentary metagenomes.</title>
        <authorList>
            <person name="Kawai M."/>
            <person name="Futagami T."/>
            <person name="Toyoda A."/>
            <person name="Takaki Y."/>
            <person name="Nishi S."/>
            <person name="Hori S."/>
            <person name="Arai W."/>
            <person name="Tsubouchi T."/>
            <person name="Morono Y."/>
            <person name="Uchiyama I."/>
            <person name="Ito T."/>
            <person name="Fujiyama A."/>
            <person name="Inagaki F."/>
            <person name="Takami H."/>
        </authorList>
    </citation>
    <scope>NUCLEOTIDE SEQUENCE</scope>
    <source>
        <strain evidence="1">Expedition CK06-06</strain>
    </source>
</reference>
<gene>
    <name evidence="1" type="ORF">S01H4_58345</name>
</gene>
<sequence>DYSGTLEGKIAGISLFDHPQNLRHPTYWHVRDYGLMTANVFGISYFEDNPEKRGDYVLKSGNELKFQYRIYIHLGDSREGRVKEKYEEYLKERGQR</sequence>
<accession>X1D022</accession>
<dbReference type="Pfam" id="PF14100">
    <property type="entry name" value="DUF6807"/>
    <property type="match status" value="1"/>
</dbReference>
<name>X1D022_9ZZZZ</name>
<proteinExistence type="predicted"/>
<organism evidence="1">
    <name type="scientific">marine sediment metagenome</name>
    <dbReference type="NCBI Taxonomy" id="412755"/>
    <lineage>
        <taxon>unclassified sequences</taxon>
        <taxon>metagenomes</taxon>
        <taxon>ecological metagenomes</taxon>
    </lineage>
</organism>
<comment type="caution">
    <text evidence="1">The sequence shown here is derived from an EMBL/GenBank/DDBJ whole genome shotgun (WGS) entry which is preliminary data.</text>
</comment>